<evidence type="ECO:0000313" key="3">
    <source>
        <dbReference type="EMBL" id="KHD78194.1"/>
    </source>
</evidence>
<accession>A0A0A6UUR7</accession>
<keyword evidence="4" id="KW-1185">Reference proteome</keyword>
<name>A0A0A6UUR7_ACTUT</name>
<protein>
    <recommendedName>
        <fullName evidence="2">AAA+ ATPase domain-containing protein</fullName>
    </recommendedName>
</protein>
<dbReference type="Gene3D" id="3.40.50.300">
    <property type="entry name" value="P-loop containing nucleotide triphosphate hydrolases"/>
    <property type="match status" value="1"/>
</dbReference>
<evidence type="ECO:0000259" key="2">
    <source>
        <dbReference type="SMART" id="SM00382"/>
    </source>
</evidence>
<gene>
    <name evidence="3" type="ORF">MB27_07055</name>
</gene>
<comment type="caution">
    <text evidence="3">The sequence shown here is derived from an EMBL/GenBank/DDBJ whole genome shotgun (WGS) entry which is preliminary data.</text>
</comment>
<evidence type="ECO:0000256" key="1">
    <source>
        <dbReference type="SAM" id="MobiDB-lite"/>
    </source>
</evidence>
<dbReference type="SUPFAM" id="SSF52540">
    <property type="entry name" value="P-loop containing nucleoside triphosphate hydrolases"/>
    <property type="match status" value="1"/>
</dbReference>
<dbReference type="eggNOG" id="COG3903">
    <property type="taxonomic scope" value="Bacteria"/>
</dbReference>
<dbReference type="EMBL" id="JRTT01000006">
    <property type="protein sequence ID" value="KHD78194.1"/>
    <property type="molecule type" value="Genomic_DNA"/>
</dbReference>
<dbReference type="Proteomes" id="UP000054537">
    <property type="component" value="Unassembled WGS sequence"/>
</dbReference>
<proteinExistence type="predicted"/>
<feature type="region of interest" description="Disordered" evidence="1">
    <location>
        <begin position="45"/>
        <end position="68"/>
    </location>
</feature>
<feature type="domain" description="AAA+ ATPase" evidence="2">
    <location>
        <begin position="99"/>
        <end position="232"/>
    </location>
</feature>
<dbReference type="SMART" id="SM00382">
    <property type="entry name" value="AAA"/>
    <property type="match status" value="1"/>
</dbReference>
<dbReference type="GO" id="GO:0043531">
    <property type="term" value="F:ADP binding"/>
    <property type="evidence" value="ECO:0007669"/>
    <property type="project" value="InterPro"/>
</dbReference>
<evidence type="ECO:0000313" key="4">
    <source>
        <dbReference type="Proteomes" id="UP000054537"/>
    </source>
</evidence>
<sequence>MAVLAAVAVPVFGLSWTLVLSTAAVATINMIHAINIARRQQHSVHPFTGPMTRRPTGPARVRPIPPPSRTFRGRRAALGAVRRWHDELVKADDTPGERSPRLLILHGKPGVGKTALALKVCQELRKSYPDGSLYANLGQAGEVRAPGEILDAFLLSLGIPESDIPGRVEDRVRQYRSTVAGRRMIILLDAARDASQLRDLLVSAPHSLLVITSRINLPALTQAKRIEVDDLSDIEAVALLNACGVRTGGRDLEYAIEVAESCGHLPIALRAAADLAARHSLDVRDLAERIRDPRTRLTALRGGGRIPAERLSSQYRVLLDRAAEAFRFLSLVQSETFVPWVICPLLQVPYAEAENIVAELKEMNLVDSVGPDPVTGIDRYAFNPFVRLYARWELDRSADERTIEKARKELLQAYLEAIDRVLFRIYRDGYDAERPDMESRYFIVDPPVLRDIAYRPEPWVRAEYRSLVAAMEESYQRGWAGMTWRIARWLGTCVPDRVEVPVVTAAFGRALRAAESSSARTAVIDVLLARGTFFSAIERYPRAFQDLFEAVARTTDAVASDPRLALRRAVAELTIAESLIQAGEYRHAAARLAEARETVAATGEDDLIMRHELLEREVSLDTDGVLEIKLLPHSSDGLAFRLGLSYAQAHRDQNRWMNAATELESATEEFRADARKMATIGYRTTRLHLDWAAHLRGDGSGRTIHSSRKEAVDKARRATLSAVIALRSQIRLSNRMGEVRARYLLARTLLHSGNLDAAVYELAAAEQVFADLDPFATAIGGPLHTRLLRLRGEIASKRNKPEGKEMLGRALAAYHGLMDHRSVRELESELGLTPAERDRIVRDHSGPGGAVELLVDSDDASAATPRVGSGFPVTIRVDPGGLFEDPASLEHFDVSIQLTAEGASVRPAGRSANIGGRGEPVSVSFEVAPERIGSLIMRCQVLSLRDGTLLHDLQCFPMDVLGPNR</sequence>
<dbReference type="AlphaFoldDB" id="A0A0A6UUR7"/>
<dbReference type="PANTHER" id="PTHR47691">
    <property type="entry name" value="REGULATOR-RELATED"/>
    <property type="match status" value="1"/>
</dbReference>
<dbReference type="STRING" id="1869.MB27_07055"/>
<reference evidence="3 4" key="1">
    <citation type="submission" date="2014-10" db="EMBL/GenBank/DDBJ databases">
        <title>Draft genome sequence of Actinoplanes utahensis NRRL 12052.</title>
        <authorList>
            <person name="Velasco-Bucheli B."/>
            <person name="del Cerro C."/>
            <person name="Hormigo D."/>
            <person name="Garcia J.L."/>
            <person name="Acebal C."/>
            <person name="Arroyo M."/>
            <person name="de la Mata I."/>
        </authorList>
    </citation>
    <scope>NUCLEOTIDE SEQUENCE [LARGE SCALE GENOMIC DNA]</scope>
    <source>
        <strain evidence="3 4">NRRL 12052</strain>
    </source>
</reference>
<dbReference type="PANTHER" id="PTHR47691:SF3">
    <property type="entry name" value="HTH-TYPE TRANSCRIPTIONAL REGULATOR RV0890C-RELATED"/>
    <property type="match status" value="1"/>
</dbReference>
<dbReference type="InterPro" id="IPR003593">
    <property type="entry name" value="AAA+_ATPase"/>
</dbReference>
<dbReference type="InterPro" id="IPR027417">
    <property type="entry name" value="P-loop_NTPase"/>
</dbReference>
<organism evidence="3 4">
    <name type="scientific">Actinoplanes utahensis</name>
    <dbReference type="NCBI Taxonomy" id="1869"/>
    <lineage>
        <taxon>Bacteria</taxon>
        <taxon>Bacillati</taxon>
        <taxon>Actinomycetota</taxon>
        <taxon>Actinomycetes</taxon>
        <taxon>Micromonosporales</taxon>
        <taxon>Micromonosporaceae</taxon>
        <taxon>Actinoplanes</taxon>
    </lineage>
</organism>